<dbReference type="Gene3D" id="3.40.190.10">
    <property type="entry name" value="Periplasmic binding protein-like II"/>
    <property type="match status" value="2"/>
</dbReference>
<comment type="caution">
    <text evidence="4">The sequence shown here is derived from an EMBL/GenBank/DDBJ whole genome shotgun (WGS) entry which is preliminary data.</text>
</comment>
<evidence type="ECO:0000313" key="4">
    <source>
        <dbReference type="EMBL" id="RYJ08754.1"/>
    </source>
</evidence>
<dbReference type="Pfam" id="PF01547">
    <property type="entry name" value="SBP_bac_1"/>
    <property type="match status" value="1"/>
</dbReference>
<evidence type="ECO:0000256" key="2">
    <source>
        <dbReference type="ARBA" id="ARBA00022448"/>
    </source>
</evidence>
<name>A0A482SYN3_9EURY</name>
<evidence type="ECO:0000256" key="3">
    <source>
        <dbReference type="ARBA" id="ARBA00022729"/>
    </source>
</evidence>
<proteinExistence type="inferred from homology"/>
<dbReference type="InterPro" id="IPR050490">
    <property type="entry name" value="Bact_solute-bd_prot1"/>
</dbReference>
<evidence type="ECO:0000256" key="1">
    <source>
        <dbReference type="ARBA" id="ARBA00008520"/>
    </source>
</evidence>
<comment type="similarity">
    <text evidence="1">Belongs to the bacterial solute-binding protein 1 family.</text>
</comment>
<dbReference type="PANTHER" id="PTHR43649">
    <property type="entry name" value="ARABINOSE-BINDING PROTEIN-RELATED"/>
    <property type="match status" value="1"/>
</dbReference>
<gene>
    <name evidence="4" type="ORF">ELS19_18775</name>
</gene>
<reference evidence="4 5" key="1">
    <citation type="submission" date="2018-12" db="EMBL/GenBank/DDBJ databases">
        <title>Genome analysis provides insights into bioremediation potentialities of Halogeometricum borinquense strain N11.</title>
        <authorList>
            <person name="Najjari A."/>
            <person name="Youssef N."/>
            <person name="Fhoula I."/>
            <person name="Ben Dhia O."/>
            <person name="Mahjoubi M."/>
            <person name="Ouzari H.I."/>
            <person name="Cherif A."/>
        </authorList>
    </citation>
    <scope>NUCLEOTIDE SEQUENCE [LARGE SCALE GENOMIC DNA]</scope>
    <source>
        <strain evidence="4 5">N11</strain>
    </source>
</reference>
<dbReference type="SUPFAM" id="SSF53850">
    <property type="entry name" value="Periplasmic binding protein-like II"/>
    <property type="match status" value="1"/>
</dbReference>
<keyword evidence="2" id="KW-0813">Transport</keyword>
<evidence type="ECO:0000313" key="5">
    <source>
        <dbReference type="Proteomes" id="UP000294028"/>
    </source>
</evidence>
<sequence>MGRRAILSAGGTMLTGGLLSGCLGTIRSSADSISIAATEGEGRLFRRLTDEFVADETGIEVNVELKPYDALYEQNRKLLAEQNDEFDLVFIDDPWFPQFASDLEPIRQYLPDGVPAEYIQTTLDIAHWPTPRGPLPPEVSDEDPVLRGLVVVGNTQIFAYNATYFDQVGYDPPETYQDVLEAGRAIDAEIDGTHGYVIRGAQGNPIVTNFFPVGFSQAGRMFDADWRFQWGSREGVEAVRFLVQELADISPADVTKYNEDEVVTTLSQGTVAQASTWPGTASLAIAENSPSARDLRFTVIPSNADGRRAPQQGNWIVGINSHTSEAAKKAGGKVIQSFVSKEGQERYVDIGGVPFRHDTFENNLDAQPWFEALYESLQDAQWRPRTPLWSIIERELGVRLHSALGGPISADEAMRGAETKIESVLENAGYY</sequence>
<dbReference type="PROSITE" id="PS51257">
    <property type="entry name" value="PROKAR_LIPOPROTEIN"/>
    <property type="match status" value="1"/>
</dbReference>
<protein>
    <submittedName>
        <fullName evidence="4">Extracellular solute-binding protein</fullName>
    </submittedName>
</protein>
<accession>A0A482SYN3</accession>
<dbReference type="PANTHER" id="PTHR43649:SF34">
    <property type="entry name" value="ABC TRANSPORTER PERIPLASMIC-BINDING PROTEIN YCJN-RELATED"/>
    <property type="match status" value="1"/>
</dbReference>
<keyword evidence="3" id="KW-0732">Signal</keyword>
<dbReference type="AlphaFoldDB" id="A0A482SYN3"/>
<dbReference type="InterPro" id="IPR006059">
    <property type="entry name" value="SBP"/>
</dbReference>
<dbReference type="EMBL" id="RZHH01000003">
    <property type="protein sequence ID" value="RYJ08754.1"/>
    <property type="molecule type" value="Genomic_DNA"/>
</dbReference>
<organism evidence="4 5">
    <name type="scientific">Halogeometricum borinquense</name>
    <dbReference type="NCBI Taxonomy" id="60847"/>
    <lineage>
        <taxon>Archaea</taxon>
        <taxon>Methanobacteriati</taxon>
        <taxon>Methanobacteriota</taxon>
        <taxon>Stenosarchaea group</taxon>
        <taxon>Halobacteria</taxon>
        <taxon>Halobacteriales</taxon>
        <taxon>Haloferacaceae</taxon>
        <taxon>Halogeometricum</taxon>
    </lineage>
</organism>
<dbReference type="Proteomes" id="UP000294028">
    <property type="component" value="Unassembled WGS sequence"/>
</dbReference>